<dbReference type="OrthoDB" id="10652864at2759"/>
<comment type="caution">
    <text evidence="2">The sequence shown here is derived from an EMBL/GenBank/DDBJ whole genome shotgun (WGS) entry which is preliminary data.</text>
</comment>
<reference evidence="2" key="2">
    <citation type="submission" date="2021-02" db="EMBL/GenBank/DDBJ databases">
        <authorList>
            <person name="Kimball J.A."/>
            <person name="Haas M.W."/>
            <person name="Macchietto M."/>
            <person name="Kono T."/>
            <person name="Duquette J."/>
            <person name="Shao M."/>
        </authorList>
    </citation>
    <scope>NUCLEOTIDE SEQUENCE</scope>
    <source>
        <tissue evidence="2">Fresh leaf tissue</tissue>
    </source>
</reference>
<accession>A0A8J5T8Z9</accession>
<name>A0A8J5T8Z9_ZIZPA</name>
<dbReference type="AlphaFoldDB" id="A0A8J5T8Z9"/>
<evidence type="ECO:0000256" key="1">
    <source>
        <dbReference type="SAM" id="MobiDB-lite"/>
    </source>
</evidence>
<dbReference type="Proteomes" id="UP000729402">
    <property type="component" value="Unassembled WGS sequence"/>
</dbReference>
<evidence type="ECO:0000313" key="2">
    <source>
        <dbReference type="EMBL" id="KAG8078520.1"/>
    </source>
</evidence>
<feature type="compositionally biased region" description="Basic and acidic residues" evidence="1">
    <location>
        <begin position="481"/>
        <end position="495"/>
    </location>
</feature>
<feature type="compositionally biased region" description="Low complexity" evidence="1">
    <location>
        <begin position="498"/>
        <end position="509"/>
    </location>
</feature>
<gene>
    <name evidence="2" type="ORF">GUJ93_ZPchr0007g5201</name>
</gene>
<reference evidence="2" key="1">
    <citation type="journal article" date="2021" name="bioRxiv">
        <title>Whole Genome Assembly and Annotation of Northern Wild Rice, Zizania palustris L., Supports a Whole Genome Duplication in the Zizania Genus.</title>
        <authorList>
            <person name="Haas M."/>
            <person name="Kono T."/>
            <person name="Macchietto M."/>
            <person name="Millas R."/>
            <person name="McGilp L."/>
            <person name="Shao M."/>
            <person name="Duquette J."/>
            <person name="Hirsch C.N."/>
            <person name="Kimball J."/>
        </authorList>
    </citation>
    <scope>NUCLEOTIDE SEQUENCE</scope>
    <source>
        <tissue evidence="2">Fresh leaf tissue</tissue>
    </source>
</reference>
<organism evidence="2 3">
    <name type="scientific">Zizania palustris</name>
    <name type="common">Northern wild rice</name>
    <dbReference type="NCBI Taxonomy" id="103762"/>
    <lineage>
        <taxon>Eukaryota</taxon>
        <taxon>Viridiplantae</taxon>
        <taxon>Streptophyta</taxon>
        <taxon>Embryophyta</taxon>
        <taxon>Tracheophyta</taxon>
        <taxon>Spermatophyta</taxon>
        <taxon>Magnoliopsida</taxon>
        <taxon>Liliopsida</taxon>
        <taxon>Poales</taxon>
        <taxon>Poaceae</taxon>
        <taxon>BOP clade</taxon>
        <taxon>Oryzoideae</taxon>
        <taxon>Oryzeae</taxon>
        <taxon>Zizaniinae</taxon>
        <taxon>Zizania</taxon>
    </lineage>
</organism>
<sequence>MLKILSNSYRKKKHESSPNDSIDCADGVEAGPSVVFCGLKLGNAVVVVEGAVVVMVADVDALETVVVVAVVAAPDDNDGTTVKLKPPVEEASAGIENNDPDVAGAAMADVGVSALVPETEAKVGVEAADDEPNGKLRELADELAATLVLENNEGAVAACEVAKEKLVDGVEDGMVEAAEVLFEKEKAGAEDADENKDGVLLAVVVLVDDGVKPNDGAEAAAAGDDDNPNDGVVVAVVAGDDVVLVLKSGAEVVDPNSVEPVLAPNPRAGAEAEVEVVLDEEAPVFKPKPKDGAEAAVVVVVVPDVDEAKPKPVEAPENRFAVDAAEAAAPSIPGVVAAEVAPKTLDAIAGEEVAPNKPGAVAAAEAAPNKPGVVAGEEVAPNKLVVDAAEDAVPNMLGVVAAAGAVDVADAAEEGGAVDWPNEKPVDPKPKEEVEKAAAEAGDDPKRDEPKVGAEETAEEENGEEPKAGPGEGEGVAAGWENEKADGAVEKKGEEPVDPAAAADEPNANEVAMAASGKRGGRFGWEEGFWFGYWGVFLNF</sequence>
<feature type="region of interest" description="Disordered" evidence="1">
    <location>
        <begin position="414"/>
        <end position="509"/>
    </location>
</feature>
<dbReference type="EMBL" id="JAAALK010000282">
    <property type="protein sequence ID" value="KAG8078520.1"/>
    <property type="molecule type" value="Genomic_DNA"/>
</dbReference>
<feature type="region of interest" description="Disordered" evidence="1">
    <location>
        <begin position="1"/>
        <end position="22"/>
    </location>
</feature>
<keyword evidence="3" id="KW-1185">Reference proteome</keyword>
<protein>
    <submittedName>
        <fullName evidence="2">Uncharacterized protein</fullName>
    </submittedName>
</protein>
<proteinExistence type="predicted"/>
<evidence type="ECO:0000313" key="3">
    <source>
        <dbReference type="Proteomes" id="UP000729402"/>
    </source>
</evidence>
<feature type="compositionally biased region" description="Basic and acidic residues" evidence="1">
    <location>
        <begin position="421"/>
        <end position="454"/>
    </location>
</feature>